<reference evidence="1 2" key="1">
    <citation type="submission" date="2024-02" db="EMBL/GenBank/DDBJ databases">
        <title>A nitrogen-fixing paenibacillus bacterium.</title>
        <authorList>
            <person name="Zhang W.L."/>
            <person name="Chen S.F."/>
        </authorList>
    </citation>
    <scope>NUCLEOTIDE SEQUENCE [LARGE SCALE GENOMIC DNA]</scope>
    <source>
        <strain evidence="1 2">M1</strain>
    </source>
</reference>
<accession>A0ABU7VV71</accession>
<dbReference type="Proteomes" id="UP001306950">
    <property type="component" value="Unassembled WGS sequence"/>
</dbReference>
<keyword evidence="2" id="KW-1185">Reference proteome</keyword>
<gene>
    <name evidence="1" type="ORF">V3851_17450</name>
</gene>
<name>A0ABU7VV71_9BACL</name>
<dbReference type="RefSeq" id="WP_331847837.1">
    <property type="nucleotide sequence ID" value="NZ_JAZHPZ010000009.1"/>
</dbReference>
<evidence type="ECO:0000313" key="2">
    <source>
        <dbReference type="Proteomes" id="UP001306950"/>
    </source>
</evidence>
<organism evidence="1 2">
    <name type="scientific">Paenibacillus haidiansis</name>
    <dbReference type="NCBI Taxonomy" id="1574488"/>
    <lineage>
        <taxon>Bacteria</taxon>
        <taxon>Bacillati</taxon>
        <taxon>Bacillota</taxon>
        <taxon>Bacilli</taxon>
        <taxon>Bacillales</taxon>
        <taxon>Paenibacillaceae</taxon>
        <taxon>Paenibacillus</taxon>
    </lineage>
</organism>
<comment type="caution">
    <text evidence="1">The sequence shown here is derived from an EMBL/GenBank/DDBJ whole genome shotgun (WGS) entry which is preliminary data.</text>
</comment>
<sequence>MQWLTAYEQQLQLAFDDAQAVLSGFPEPFRSQALVYLDGFNILNKKHSQNYICYLLPFWLERTAGHRAGDSRRLAVANILGMMYYHLIDACMDEPEPTATRRLPLAEMIHLEFLRYYTGIFPGDSSFWAYYGKYVSEWAEAVSQEAGSDYLHDNPVLMGRKAAPVKLSVAGSMLRAEGGETHISRLEQAVDTVLVTLQLLDDWEDWEKDLQEGSYNSLISKVRREAGIPADHRPTPDEIRQGIYTYGVLSRLSELSNRNHESLHDLKQSVPDLYEFHEFLRSNLEEGAMEIERERMMLTRGGLEYWLSKNMNNS</sequence>
<dbReference type="EMBL" id="JAZHPZ010000009">
    <property type="protein sequence ID" value="MEF2967617.1"/>
    <property type="molecule type" value="Genomic_DNA"/>
</dbReference>
<protein>
    <submittedName>
        <fullName evidence="1">Uncharacterized protein</fullName>
    </submittedName>
</protein>
<proteinExistence type="predicted"/>
<evidence type="ECO:0000313" key="1">
    <source>
        <dbReference type="EMBL" id="MEF2967617.1"/>
    </source>
</evidence>